<dbReference type="EMBL" id="RCHS01002783">
    <property type="protein sequence ID" value="RMX45778.1"/>
    <property type="molecule type" value="Genomic_DNA"/>
</dbReference>
<evidence type="ECO:0000313" key="1">
    <source>
        <dbReference type="EMBL" id="RMX45778.1"/>
    </source>
</evidence>
<dbReference type="Proteomes" id="UP000275408">
    <property type="component" value="Unassembled WGS sequence"/>
</dbReference>
<name>A0A3M6TWW0_POCDA</name>
<gene>
    <name evidence="1" type="ORF">pdam_00004169</name>
</gene>
<protein>
    <submittedName>
        <fullName evidence="1">Uncharacterized protein</fullName>
    </submittedName>
</protein>
<keyword evidence="2" id="KW-1185">Reference proteome</keyword>
<accession>A0A3M6TWW0</accession>
<organism evidence="1 2">
    <name type="scientific">Pocillopora damicornis</name>
    <name type="common">Cauliflower coral</name>
    <name type="synonym">Millepora damicornis</name>
    <dbReference type="NCBI Taxonomy" id="46731"/>
    <lineage>
        <taxon>Eukaryota</taxon>
        <taxon>Metazoa</taxon>
        <taxon>Cnidaria</taxon>
        <taxon>Anthozoa</taxon>
        <taxon>Hexacorallia</taxon>
        <taxon>Scleractinia</taxon>
        <taxon>Astrocoeniina</taxon>
        <taxon>Pocilloporidae</taxon>
        <taxon>Pocillopora</taxon>
    </lineage>
</organism>
<proteinExistence type="predicted"/>
<comment type="caution">
    <text evidence="1">The sequence shown here is derived from an EMBL/GenBank/DDBJ whole genome shotgun (WGS) entry which is preliminary data.</text>
</comment>
<dbReference type="AlphaFoldDB" id="A0A3M6TWW0"/>
<reference evidence="1 2" key="1">
    <citation type="journal article" date="2018" name="Sci. Rep.">
        <title>Comparative analysis of the Pocillopora damicornis genome highlights role of immune system in coral evolution.</title>
        <authorList>
            <person name="Cunning R."/>
            <person name="Bay R.A."/>
            <person name="Gillette P."/>
            <person name="Baker A.C."/>
            <person name="Traylor-Knowles N."/>
        </authorList>
    </citation>
    <scope>NUCLEOTIDE SEQUENCE [LARGE SCALE GENOMIC DNA]</scope>
    <source>
        <strain evidence="1">RSMAS</strain>
        <tissue evidence="1">Whole animal</tissue>
    </source>
</reference>
<sequence length="110" mass="12691">MSYWTQQLNFAVWYTTTGCGISREVLDNVPEQVKSFLMIHIYLTVREILFEMGGIQSESALPGDPTFSQISNNNYDMPSFKRICAELESYQEMTSASKEMRALRELIYVT</sequence>
<evidence type="ECO:0000313" key="2">
    <source>
        <dbReference type="Proteomes" id="UP000275408"/>
    </source>
</evidence>